<accession>A0A409YLY4</accession>
<dbReference type="OrthoDB" id="3255541at2759"/>
<dbReference type="InterPro" id="IPR032675">
    <property type="entry name" value="LRR_dom_sf"/>
</dbReference>
<dbReference type="InParanoid" id="A0A409YLY4"/>
<comment type="caution">
    <text evidence="1">The sequence shown here is derived from an EMBL/GenBank/DDBJ whole genome shotgun (WGS) entry which is preliminary data.</text>
</comment>
<name>A0A409YLY4_9AGAR</name>
<dbReference type="Proteomes" id="UP000284706">
    <property type="component" value="Unassembled WGS sequence"/>
</dbReference>
<organism evidence="1 2">
    <name type="scientific">Gymnopilus dilepis</name>
    <dbReference type="NCBI Taxonomy" id="231916"/>
    <lineage>
        <taxon>Eukaryota</taxon>
        <taxon>Fungi</taxon>
        <taxon>Dikarya</taxon>
        <taxon>Basidiomycota</taxon>
        <taxon>Agaricomycotina</taxon>
        <taxon>Agaricomycetes</taxon>
        <taxon>Agaricomycetidae</taxon>
        <taxon>Agaricales</taxon>
        <taxon>Agaricineae</taxon>
        <taxon>Hymenogastraceae</taxon>
        <taxon>Gymnopilus</taxon>
    </lineage>
</organism>
<dbReference type="STRING" id="231916.A0A409YLY4"/>
<evidence type="ECO:0008006" key="3">
    <source>
        <dbReference type="Google" id="ProtNLM"/>
    </source>
</evidence>
<sequence length="970" mass="109821">MHRVLYIQEILHQIFRHFLPDSYVAALAPSCRGPFDLPDEYCRSNILSLALTCRAFRDPALDMLWWAMDDLTPLFALLQGFRTEEEESGKKIKVIHGSISPKETEVLTSYARRIKLFHFYHHHDIPFTTFLQVIQACNCTYILPSLRYLLCESSLPEIFFLRSPCLRELKVWFTNNDQPLHHFHNLLASLPQVAPQLVGLSLTCELSEEDLESISCFQNLRNLCLDNSGQWESLTTPLDLNTDFIKKLWSSSSRSLSRIELYGDIELVLDAIAHPPLTFPMVEVVNFVPTRELIVSQLSKFFRSTMFPDLQTLELDYCEALEEESSVEEWQELIKSIVHSPMSAKLRSLKLCSTELPTGLALTDIPEIFTLNLESFETDILEELDLVDIKFMGAAWPCLTDLTLSAELNCDLLHAVGRQFTRLRNLCVHFEPENLPKIDDMPVAIVHPLQRFRIGYTSHTSKPLSDPSKVALFLDRIFPSVKTWSFPNRQALASGLKLKALLKLTVEYFVVSVLITNMHRALNIQEILHQIFQNFLPDSYVDALSYASHGPFDLPDEYGQSTILNLALTCRAFKDSALDALWWAMDDLTPLLALLKGFKVIEDGSGTKIKVIRGTVSASERDTLAAYSRRIKLFHFYHHHDIPFTSLMQVLQATNRPYILPSLRYLLCEVDAPELLSFLSPTLREVKAYFKQADRPAKHFRSLVGSLPLSAPHIMGLSFHYDMSQECLESVSMLSDLKQLYLNNSPAQGSSGSNTIFLSPKIFKGLPTSTLSRLSVHGDVKITNKIPAALPAFSALKEIDLRPSSIKNAEQLTSLFRMAAFPNVTLLKICNYDFAEPTFKRENWQELVRSLVQATPNLQSLKLRCHGLQTGLLLEDVPEILTLPLLSLEESILDVVTVADISSMATAWPKLRHLYLGSRLGPEVLSAISLHFTALQHLDILYDVTTFPELDTVPILSSPVSCFQLRVNPS</sequence>
<dbReference type="EMBL" id="NHYE01000718">
    <property type="protein sequence ID" value="PPR03594.1"/>
    <property type="molecule type" value="Genomic_DNA"/>
</dbReference>
<proteinExistence type="predicted"/>
<evidence type="ECO:0000313" key="2">
    <source>
        <dbReference type="Proteomes" id="UP000284706"/>
    </source>
</evidence>
<dbReference type="Gene3D" id="3.80.10.10">
    <property type="entry name" value="Ribonuclease Inhibitor"/>
    <property type="match status" value="2"/>
</dbReference>
<dbReference type="SUPFAM" id="SSF52047">
    <property type="entry name" value="RNI-like"/>
    <property type="match status" value="1"/>
</dbReference>
<reference evidence="1 2" key="1">
    <citation type="journal article" date="2018" name="Evol. Lett.">
        <title>Horizontal gene cluster transfer increased hallucinogenic mushroom diversity.</title>
        <authorList>
            <person name="Reynolds H.T."/>
            <person name="Vijayakumar V."/>
            <person name="Gluck-Thaler E."/>
            <person name="Korotkin H.B."/>
            <person name="Matheny P.B."/>
            <person name="Slot J.C."/>
        </authorList>
    </citation>
    <scope>NUCLEOTIDE SEQUENCE [LARGE SCALE GENOMIC DNA]</scope>
    <source>
        <strain evidence="1 2">SRW20</strain>
    </source>
</reference>
<gene>
    <name evidence="1" type="ORF">CVT26_006135</name>
</gene>
<protein>
    <recommendedName>
        <fullName evidence="3">F-box domain-containing protein</fullName>
    </recommendedName>
</protein>
<dbReference type="AlphaFoldDB" id="A0A409YLY4"/>
<evidence type="ECO:0000313" key="1">
    <source>
        <dbReference type="EMBL" id="PPR03594.1"/>
    </source>
</evidence>
<keyword evidence="2" id="KW-1185">Reference proteome</keyword>